<dbReference type="InterPro" id="IPR049900">
    <property type="entry name" value="PKS_mFAS_DH"/>
</dbReference>
<gene>
    <name evidence="10" type="ORF">CEUTPL_LOCUS9898</name>
</gene>
<dbReference type="InterPro" id="IPR036736">
    <property type="entry name" value="ACP-like_sf"/>
</dbReference>
<keyword evidence="2" id="KW-0596">Phosphopantetheine</keyword>
<organism evidence="10 11">
    <name type="scientific">Ceutorhynchus assimilis</name>
    <name type="common">cabbage seed weevil</name>
    <dbReference type="NCBI Taxonomy" id="467358"/>
    <lineage>
        <taxon>Eukaryota</taxon>
        <taxon>Metazoa</taxon>
        <taxon>Ecdysozoa</taxon>
        <taxon>Arthropoda</taxon>
        <taxon>Hexapoda</taxon>
        <taxon>Insecta</taxon>
        <taxon>Pterygota</taxon>
        <taxon>Neoptera</taxon>
        <taxon>Endopterygota</taxon>
        <taxon>Coleoptera</taxon>
        <taxon>Polyphaga</taxon>
        <taxon>Cucujiformia</taxon>
        <taxon>Curculionidae</taxon>
        <taxon>Ceutorhynchinae</taxon>
        <taxon>Ceutorhynchus</taxon>
    </lineage>
</organism>
<dbReference type="InterPro" id="IPR020806">
    <property type="entry name" value="PKS_PP-bd"/>
</dbReference>
<dbReference type="PROSITE" id="PS52019">
    <property type="entry name" value="PKS_MFAS_DH"/>
    <property type="match status" value="1"/>
</dbReference>
<evidence type="ECO:0000256" key="1">
    <source>
        <dbReference type="ARBA" id="ARBA00012480"/>
    </source>
</evidence>
<dbReference type="Gene3D" id="3.40.50.1820">
    <property type="entry name" value="alpha/beta hydrolase"/>
    <property type="match status" value="1"/>
</dbReference>
<dbReference type="SUPFAM" id="SSF47336">
    <property type="entry name" value="ACP-like"/>
    <property type="match status" value="1"/>
</dbReference>
<dbReference type="GO" id="GO:0031177">
    <property type="term" value="F:phosphopantetheine binding"/>
    <property type="evidence" value="ECO:0007669"/>
    <property type="project" value="InterPro"/>
</dbReference>
<dbReference type="Pfam" id="PF00109">
    <property type="entry name" value="ketoacyl-synt"/>
    <property type="match status" value="1"/>
</dbReference>
<dbReference type="Gene3D" id="3.10.129.110">
    <property type="entry name" value="Polyketide synthase dehydratase"/>
    <property type="match status" value="1"/>
</dbReference>
<sequence>MALHDDETNNSIKFGKLLATPSKGDEVVISGISGRYPESANVTQFGQNLFNKIDMSTDDDRRWKSGHPDIPPRSGKIPNIEMFDAGFFGYNHLQASQLDPLCRIFLEVAIEALFDAGVHPSELKGTKTGVFVGDCLSESEHYWYRDNLVPKGFAILGNIHAMIANHLSKFLKLKGPSVICDTACSSSLYALENAYKAIRTGLCDAAIVGGTNLCLQPYLTLQFARLGVLSANGQCRPFDIDGKGYMRSEAISAVFLQKSMDSKRIYSTILHVKTNCDGFKDSGITYPSGDVQVQLFEEFYKECDSVKPSDLDFMEAHGTGTKVGDPEEMQAIDQVFTKDRQTSFLVGSVKSNIGHTEPTAGLCSVTKAIIAFETGIIPPNINYVTPRPEIKGIHEGRLKVVTENTLLTANQSLIGVNAFGFGGGNAHVLLQRNLNQKNGNGIAKDNIPRLVCVSGRTSDAIDVLLDDVIANNVDVEHIRLLQEIFRINVPGHVYRGYTLATKFGEISRSSYECKDLPSNLVVCFGNISEDIIKNANNFLEVPIAVSTLQGIHEKLGPKGLNILSILYNSSYNSILEIIMVHFTQQILIANLIKSCNIVPVKAYGTSKGFSLGVLVSAYFNGNLTLQDATEYAYHIALSAQSITSQDMETKDIMGLMKGNNKIAIKLQENLMDILNRPEILEGLNDSCFNTKTFLENCFENNSTRNILKNEWAFLEIGDGEALQILQKGTNAFKRKNVIQCDGDFNSILISFGRLYEIGFNPQIQNLYPTVEFPVSRGTPMLSPKIKWNHDREWFVVKYQSSQHLREEITTKIMINDSTYTYLTGHVVNGRNLVPATGYLYFVWKALTDMSGYIGEDLTVVFENCKFRRATSLPKAETILELTVQIQIVSGNFEVIEGGETVVSGKIYHLLDGKPVLEDHQQPSVNTDETPHMNGKDVYKELRLRGYNYSGKFRAIHSCDASAQLGSIKWEGNWITFLDNMLQMKILGEDTKLLYVPIFIQRLVIDASRHNSYVKTFSEEVPILPVTISKETGIIRSGYVEIRGLVASSIAKSKYKGTPVIEKYVFVPNVSSLSTEEAIRANMQILLENLFSFKVKVVELIDEATLSGNVSLAETISNVFGDQPAIQPDITVLTESDLQIPNVKVENKKLLTEVDCSLVVGSRILQRRNVLQLAFSSLKENGFILSREALDFNADSNNNKDINIITIFTTEEEKLVLFRKQTDFIDSSLLKISSKDTEFSWVAKLQDEIAHNKNVVIYAEEDLINGVLGMVLCLRRETGGQNIRLVSLLDPTEEFDVNLPFYRDQLSKNLAINIYKNRQWGTYRHLLLGDTNKVEADHCYLNSLRRGDLSSLTWVEGPLSINKKMDVESTLVNIYYSAINFRDVMTAMGKINADSIIKDRKEQECVQGFEFSGLTDSGVRVMGIGKHGACASLVDGETCICWTVPESWTLQQAVTVPVVYATSLLALMEYGKMQPGCSVLIHSGAGGVGLAAIQIAFHVGCTVYTTVGTLEKRQFLLKRFPKLKDHHISNSRSVEFENHIMKATEGRGVDIVLNSLAEEKLMASVRCLAKGGRFVEIGKFDMANNNTLQLMILEKEASFHGVMLDKYAINRGRDQNMFIHKLLQDYLDLGAVVPLPENMFKINEEEAAFRFMTTGKHIGKVFIQIREETESSLGKKFPCIPRYYCDPAKTYIICGGLGGFGLELADWLILRGCRNLVLTSRTGVKTGYQAYRLSIWKSYGCTIKISTDDITTHKGCINLIKTSSELGPIHAIFNLAVILKDAIFENQSAESFKISFGPKADATQYLDTTTRDLCPELRDFVIFSSVSCGRGNAGQTNYGMANAVMEKICEKRKNDGLPALAIQWGAVGDVGLVADMQEESVEMEIGGTLQQRISNCLEVMDILLKQNEAVIVSSMVVAEKRSSYGGSDSIVDTVAAILGIKDLKSIPLQASLTEIGMDSMTAVEIKQTLDREHDVVLSAQDLKQLTFAKLLEIQAKKESEMGTETGKKENRVDGMGLFFQYMPSEEMCKSNIVEIPQIADNFNSTVVFLPGVESSIKSLEPLYQNTMANLVGIQYPYIDQTETVEETALAVLPAIEERISKNQPFNLVCHSFGCFVGLSIANLLEQKGYCGTLICIDGAPNYLKAVLRTLDIESEEFQVKFLVHNLAVGASSHEVDSKQLEALYKCNSFEERIRVFQSITPLDVEVHSADHQNICILNTFKRLKAMVNWKPSFKLQSKIIYFKASVLVGDEIPDQDLGLSNLCESPVDVKVYEGNHSSVLRNPEVAEAVNEILGLTQKSC</sequence>
<evidence type="ECO:0000313" key="10">
    <source>
        <dbReference type="EMBL" id="CAH1131325.1"/>
    </source>
</evidence>
<dbReference type="SMART" id="SM00825">
    <property type="entry name" value="PKS_KS"/>
    <property type="match status" value="1"/>
</dbReference>
<feature type="region of interest" description="C-terminal hotdog fold" evidence="6">
    <location>
        <begin position="929"/>
        <end position="1055"/>
    </location>
</feature>
<dbReference type="InterPro" id="IPR036291">
    <property type="entry name" value="NAD(P)-bd_dom_sf"/>
</dbReference>
<dbReference type="InterPro" id="IPR009081">
    <property type="entry name" value="PP-bd_ACP"/>
</dbReference>
<dbReference type="InterPro" id="IPR016035">
    <property type="entry name" value="Acyl_Trfase/lysoPLipase"/>
</dbReference>
<dbReference type="SUPFAM" id="SSF53901">
    <property type="entry name" value="Thiolase-like"/>
    <property type="match status" value="1"/>
</dbReference>
<dbReference type="InterPro" id="IPR014031">
    <property type="entry name" value="Ketoacyl_synth_C"/>
</dbReference>
<dbReference type="EMBL" id="OU892281">
    <property type="protein sequence ID" value="CAH1131325.1"/>
    <property type="molecule type" value="Genomic_DNA"/>
</dbReference>
<feature type="region of interest" description="N-terminal hotdog fold" evidence="6">
    <location>
        <begin position="789"/>
        <end position="914"/>
    </location>
</feature>
<dbReference type="InterPro" id="IPR029058">
    <property type="entry name" value="AB_hydrolase_fold"/>
</dbReference>
<dbReference type="OrthoDB" id="329835at2759"/>
<dbReference type="InterPro" id="IPR042104">
    <property type="entry name" value="PKS_dehydratase_sf"/>
</dbReference>
<dbReference type="SMART" id="SM00823">
    <property type="entry name" value="PKS_PP"/>
    <property type="match status" value="1"/>
</dbReference>
<dbReference type="PROSITE" id="PS52004">
    <property type="entry name" value="KS3_2"/>
    <property type="match status" value="1"/>
</dbReference>
<accession>A0A9P0DF32</accession>
<dbReference type="Gene3D" id="3.40.50.720">
    <property type="entry name" value="NAD(P)-binding Rossmann-like Domain"/>
    <property type="match status" value="1"/>
</dbReference>
<dbReference type="Pfam" id="PF21149">
    <property type="entry name" value="FAS_pseudo-KR"/>
    <property type="match status" value="1"/>
</dbReference>
<dbReference type="Pfam" id="PF16197">
    <property type="entry name" value="KAsynt_C_assoc"/>
    <property type="match status" value="1"/>
</dbReference>
<dbReference type="GO" id="GO:0016297">
    <property type="term" value="F:fatty acyl-[ACP] hydrolase activity"/>
    <property type="evidence" value="ECO:0007669"/>
    <property type="project" value="UniProtKB-EC"/>
</dbReference>
<feature type="active site" description="Proton donor; for dehydratase activity" evidence="6">
    <location>
        <position position="978"/>
    </location>
</feature>
<dbReference type="Proteomes" id="UP001152799">
    <property type="component" value="Chromosome 5"/>
</dbReference>
<keyword evidence="4" id="KW-0808">Transferase</keyword>
<dbReference type="EC" id="3.1.2.14" evidence="1"/>
<dbReference type="CDD" id="cd00833">
    <property type="entry name" value="PKS"/>
    <property type="match status" value="1"/>
</dbReference>
<dbReference type="SUPFAM" id="SSF50129">
    <property type="entry name" value="GroES-like"/>
    <property type="match status" value="1"/>
</dbReference>
<proteinExistence type="predicted"/>
<dbReference type="Pfam" id="PF00107">
    <property type="entry name" value="ADH_zinc_N"/>
    <property type="match status" value="1"/>
</dbReference>
<feature type="active site" description="Proton acceptor; for dehydratase activity" evidence="6">
    <location>
        <position position="825"/>
    </location>
</feature>
<dbReference type="InterPro" id="IPR011032">
    <property type="entry name" value="GroES-like_sf"/>
</dbReference>
<evidence type="ECO:0000259" key="8">
    <source>
        <dbReference type="PROSITE" id="PS52004"/>
    </source>
</evidence>
<dbReference type="InterPro" id="IPR032821">
    <property type="entry name" value="PKS_assoc"/>
</dbReference>
<keyword evidence="11" id="KW-1185">Reference proteome</keyword>
<dbReference type="Pfam" id="PF00975">
    <property type="entry name" value="Thioesterase"/>
    <property type="match status" value="1"/>
</dbReference>
<dbReference type="Gene3D" id="1.10.1200.10">
    <property type="entry name" value="ACP-like"/>
    <property type="match status" value="1"/>
</dbReference>
<dbReference type="FunFam" id="3.40.50.720:FF:000209">
    <property type="entry name" value="Polyketide synthase Pks12"/>
    <property type="match status" value="1"/>
</dbReference>
<dbReference type="GO" id="GO:0016491">
    <property type="term" value="F:oxidoreductase activity"/>
    <property type="evidence" value="ECO:0007669"/>
    <property type="project" value="InterPro"/>
</dbReference>
<dbReference type="CDD" id="cd05195">
    <property type="entry name" value="enoyl_red"/>
    <property type="match status" value="1"/>
</dbReference>
<dbReference type="InterPro" id="IPR057326">
    <property type="entry name" value="KR_dom"/>
</dbReference>
<dbReference type="SMART" id="SM00829">
    <property type="entry name" value="PKS_ER"/>
    <property type="match status" value="1"/>
</dbReference>
<evidence type="ECO:0000313" key="11">
    <source>
        <dbReference type="Proteomes" id="UP001152799"/>
    </source>
</evidence>
<evidence type="ECO:0000256" key="3">
    <source>
        <dbReference type="ARBA" id="ARBA00022553"/>
    </source>
</evidence>
<dbReference type="Gene3D" id="3.90.180.10">
    <property type="entry name" value="Medium-chain alcohol dehydrogenases, catalytic domain"/>
    <property type="match status" value="1"/>
</dbReference>
<dbReference type="CDD" id="cd08954">
    <property type="entry name" value="KR_1_FAS_SDR_x"/>
    <property type="match status" value="1"/>
</dbReference>
<dbReference type="InterPro" id="IPR049391">
    <property type="entry name" value="FAS_pseudo-KR"/>
</dbReference>
<dbReference type="Gene3D" id="3.40.47.10">
    <property type="match status" value="1"/>
</dbReference>
<dbReference type="SUPFAM" id="SSF52151">
    <property type="entry name" value="FabD/lysophospholipase-like"/>
    <property type="match status" value="1"/>
</dbReference>
<evidence type="ECO:0000256" key="2">
    <source>
        <dbReference type="ARBA" id="ARBA00022450"/>
    </source>
</evidence>
<evidence type="ECO:0000259" key="9">
    <source>
        <dbReference type="PROSITE" id="PS52019"/>
    </source>
</evidence>
<dbReference type="PANTHER" id="PTHR43775:SF23">
    <property type="entry name" value="FATTY ACID SYNTHASE 3"/>
    <property type="match status" value="1"/>
</dbReference>
<dbReference type="Pfam" id="PF00550">
    <property type="entry name" value="PP-binding"/>
    <property type="match status" value="1"/>
</dbReference>
<dbReference type="InterPro" id="IPR050091">
    <property type="entry name" value="PKS_NRPS_Biosynth_Enz"/>
</dbReference>
<dbReference type="InterPro" id="IPR014030">
    <property type="entry name" value="Ketoacyl_synth_N"/>
</dbReference>
<feature type="domain" description="Ketosynthase family 3 (KS3)" evidence="8">
    <location>
        <begin position="24"/>
        <end position="432"/>
    </location>
</feature>
<dbReference type="InterPro" id="IPR013149">
    <property type="entry name" value="ADH-like_C"/>
</dbReference>
<dbReference type="InterPro" id="IPR020843">
    <property type="entry name" value="ER"/>
</dbReference>
<dbReference type="Pfam" id="PF08659">
    <property type="entry name" value="KR"/>
    <property type="match status" value="1"/>
</dbReference>
<keyword evidence="3" id="KW-0597">Phosphoprotein</keyword>
<name>A0A9P0DF32_9CUCU</name>
<reference evidence="10" key="1">
    <citation type="submission" date="2022-01" db="EMBL/GenBank/DDBJ databases">
        <authorList>
            <person name="King R."/>
        </authorList>
    </citation>
    <scope>NUCLEOTIDE SEQUENCE</scope>
</reference>
<evidence type="ECO:0000259" key="7">
    <source>
        <dbReference type="PROSITE" id="PS50075"/>
    </source>
</evidence>
<dbReference type="GO" id="GO:0004312">
    <property type="term" value="F:fatty acid synthase activity"/>
    <property type="evidence" value="ECO:0007669"/>
    <property type="project" value="TreeGrafter"/>
</dbReference>
<dbReference type="InterPro" id="IPR016039">
    <property type="entry name" value="Thiolase-like"/>
</dbReference>
<feature type="domain" description="PKS/mFAS DH" evidence="9">
    <location>
        <begin position="789"/>
        <end position="1055"/>
    </location>
</feature>
<dbReference type="InterPro" id="IPR020841">
    <property type="entry name" value="PKS_Beta-ketoAc_synthase_dom"/>
</dbReference>
<dbReference type="Gene3D" id="3.30.70.3290">
    <property type="match status" value="2"/>
</dbReference>
<protein>
    <recommendedName>
        <fullName evidence="1">oleoyl-[acyl-carrier-protein] hydrolase</fullName>
        <ecNumber evidence="1">3.1.2.14</ecNumber>
    </recommendedName>
</protein>
<dbReference type="InterPro" id="IPR001031">
    <property type="entry name" value="Thioesterase"/>
</dbReference>
<dbReference type="PANTHER" id="PTHR43775">
    <property type="entry name" value="FATTY ACID SYNTHASE"/>
    <property type="match status" value="1"/>
</dbReference>
<evidence type="ECO:0000256" key="5">
    <source>
        <dbReference type="ARBA" id="ARBA00023268"/>
    </source>
</evidence>
<dbReference type="GO" id="GO:0006633">
    <property type="term" value="P:fatty acid biosynthetic process"/>
    <property type="evidence" value="ECO:0007669"/>
    <property type="project" value="TreeGrafter"/>
</dbReference>
<evidence type="ECO:0000256" key="6">
    <source>
        <dbReference type="PROSITE-ProRule" id="PRU01363"/>
    </source>
</evidence>
<dbReference type="PROSITE" id="PS50075">
    <property type="entry name" value="CARRIER"/>
    <property type="match status" value="1"/>
</dbReference>
<dbReference type="InterPro" id="IPR013968">
    <property type="entry name" value="PKS_KR"/>
</dbReference>
<dbReference type="SUPFAM" id="SSF51735">
    <property type="entry name" value="NAD(P)-binding Rossmann-fold domains"/>
    <property type="match status" value="2"/>
</dbReference>
<dbReference type="SMART" id="SM00822">
    <property type="entry name" value="PKS_KR"/>
    <property type="match status" value="1"/>
</dbReference>
<keyword evidence="5" id="KW-0511">Multifunctional enzyme</keyword>
<dbReference type="Pfam" id="PF02801">
    <property type="entry name" value="Ketoacyl-synt_C"/>
    <property type="match status" value="1"/>
</dbReference>
<feature type="domain" description="Carrier" evidence="7">
    <location>
        <begin position="1920"/>
        <end position="2000"/>
    </location>
</feature>
<evidence type="ECO:0000256" key="4">
    <source>
        <dbReference type="ARBA" id="ARBA00022679"/>
    </source>
</evidence>
<dbReference type="SUPFAM" id="SSF53474">
    <property type="entry name" value="alpha/beta-Hydrolases"/>
    <property type="match status" value="1"/>
</dbReference>